<organism evidence="1">
    <name type="scientific">Salmonella enterica</name>
    <name type="common">Salmonella choleraesuis</name>
    <dbReference type="NCBI Taxonomy" id="28901"/>
    <lineage>
        <taxon>Bacteria</taxon>
        <taxon>Pseudomonadati</taxon>
        <taxon>Pseudomonadota</taxon>
        <taxon>Gammaproteobacteria</taxon>
        <taxon>Enterobacterales</taxon>
        <taxon>Enterobacteriaceae</taxon>
        <taxon>Salmonella</taxon>
    </lineage>
</organism>
<dbReference type="AlphaFoldDB" id="A0A626MWE7"/>
<evidence type="ECO:0000313" key="1">
    <source>
        <dbReference type="EMBL" id="EDB0968836.1"/>
    </source>
</evidence>
<protein>
    <submittedName>
        <fullName evidence="1">Sugar nucleotide-binding protein</fullName>
    </submittedName>
</protein>
<feature type="non-terminal residue" evidence="1">
    <location>
        <position position="1"/>
    </location>
</feature>
<dbReference type="EMBL" id="AALMGT010000112">
    <property type="protein sequence ID" value="EDB0968836.1"/>
    <property type="molecule type" value="Genomic_DNA"/>
</dbReference>
<gene>
    <name evidence="1" type="ORF">F8944_24890</name>
</gene>
<name>A0A626MWE7_SALER</name>
<reference evidence="1" key="1">
    <citation type="submission" date="2019-10" db="EMBL/GenBank/DDBJ databases">
        <authorList>
            <consortium name="NARMS: The National Antimicrobial Resistance Monitoring System"/>
        </authorList>
    </citation>
    <scope>NUCLEOTIDE SEQUENCE</scope>
    <source>
        <strain evidence="1">CVM N19S0953</strain>
    </source>
</reference>
<sequence>PGNSRLNTEKFQRNFGLILPQWELGVKRMLTEMFTTTTI</sequence>
<proteinExistence type="predicted"/>
<comment type="caution">
    <text evidence="1">The sequence shown here is derived from an EMBL/GenBank/DDBJ whole genome shotgun (WGS) entry which is preliminary data.</text>
</comment>
<accession>A0A626MWE7</accession>